<protein>
    <submittedName>
        <fullName evidence="1">Uncharacterized protein</fullName>
    </submittedName>
</protein>
<sequence>MNSSAIASNPIFAAIFDKNYEPTMSVINKHTQTIAGLISDKGLTIMPDLSDNEDSEQIQDIISNYIRMNMTKKDINAFICEYGISNSMKLFHDFQKIGLNSPYIEICEILATEDYGLEKEIVELIIKDSIGFESNWRITGDGVVKTINQEDIVEAFKAHSIECA</sequence>
<organism evidence="1">
    <name type="scientific">viral metagenome</name>
    <dbReference type="NCBI Taxonomy" id="1070528"/>
    <lineage>
        <taxon>unclassified sequences</taxon>
        <taxon>metagenomes</taxon>
        <taxon>organismal metagenomes</taxon>
    </lineage>
</organism>
<proteinExistence type="predicted"/>
<dbReference type="AlphaFoldDB" id="A0A6C0J1Q6"/>
<evidence type="ECO:0000313" key="1">
    <source>
        <dbReference type="EMBL" id="QHT98809.1"/>
    </source>
</evidence>
<accession>A0A6C0J1Q6</accession>
<name>A0A6C0J1Q6_9ZZZZ</name>
<dbReference type="EMBL" id="MN740297">
    <property type="protein sequence ID" value="QHT98809.1"/>
    <property type="molecule type" value="Genomic_DNA"/>
</dbReference>
<reference evidence="1" key="1">
    <citation type="journal article" date="2020" name="Nature">
        <title>Giant virus diversity and host interactions through global metagenomics.</title>
        <authorList>
            <person name="Schulz F."/>
            <person name="Roux S."/>
            <person name="Paez-Espino D."/>
            <person name="Jungbluth S."/>
            <person name="Walsh D.A."/>
            <person name="Denef V.J."/>
            <person name="McMahon K.D."/>
            <person name="Konstantinidis K.T."/>
            <person name="Eloe-Fadrosh E.A."/>
            <person name="Kyrpides N.C."/>
            <person name="Woyke T."/>
        </authorList>
    </citation>
    <scope>NUCLEOTIDE SEQUENCE</scope>
    <source>
        <strain evidence="1">GVMAG-M-3300025695-21</strain>
    </source>
</reference>